<dbReference type="Pfam" id="PF17200">
    <property type="entry name" value="sCache_2"/>
    <property type="match status" value="1"/>
</dbReference>
<gene>
    <name evidence="8" type="ORF">HRJ53_23775</name>
</gene>
<reference evidence="8" key="1">
    <citation type="submission" date="2020-06" db="EMBL/GenBank/DDBJ databases">
        <title>Legume-microbial interactions unlock mineral nutrients during tropical forest succession.</title>
        <authorList>
            <person name="Epihov D.Z."/>
        </authorList>
    </citation>
    <scope>NUCLEOTIDE SEQUENCE [LARGE SCALE GENOMIC DNA]</scope>
    <source>
        <strain evidence="8">Pan2503</strain>
    </source>
</reference>
<evidence type="ECO:0000256" key="5">
    <source>
        <dbReference type="ARBA" id="ARBA00023136"/>
    </source>
</evidence>
<dbReference type="EMBL" id="JACDQQ010002294">
    <property type="protein sequence ID" value="MBA0088017.1"/>
    <property type="molecule type" value="Genomic_DNA"/>
</dbReference>
<sequence length="393" mass="43674">MMYWIYDYPSWVIGLLFCGTFVAFTWMGIFLTRVTVHSWFHQEKRANEMVGLALSSYFVLFGLLLGLVAVATYQNYATVGDIVDNEASSLAALYREISSLPQPSRGQLQQRLREYTRYTIEEGWAQQRKGIVPKGEAVRSGLLIRSLLDFEPSNEREEIIYGDALRQSVHRNELSQARLSNVSTGLPTVLWWVVAVGAAINIVLIWMQDMEVHVHMILGAALASILGLVIFLIAELDNPFRGEVSIGPDAIARVYEDVMKPRQTATPEQAMAMLTRAVAAVQADKTKALAMFNSGEGGFLDEDLYPYCFNVGDGRMVADVNQPKLIGQKAMDLKDATGKPFGLELYKAAQKSEGEITDVSYMFPKPGSEQQLAPKVAFVTRVGELACAVGYYQ</sequence>
<dbReference type="InterPro" id="IPR025333">
    <property type="entry name" value="DUF4239"/>
</dbReference>
<evidence type="ECO:0000256" key="3">
    <source>
        <dbReference type="ARBA" id="ARBA00022692"/>
    </source>
</evidence>
<evidence type="ECO:0000259" key="7">
    <source>
        <dbReference type="Pfam" id="PF17200"/>
    </source>
</evidence>
<keyword evidence="9" id="KW-1185">Reference proteome</keyword>
<organism evidence="8 9">
    <name type="scientific">Candidatus Acidiferrum panamense</name>
    <dbReference type="NCBI Taxonomy" id="2741543"/>
    <lineage>
        <taxon>Bacteria</taxon>
        <taxon>Pseudomonadati</taxon>
        <taxon>Acidobacteriota</taxon>
        <taxon>Terriglobia</taxon>
        <taxon>Candidatus Acidiferrales</taxon>
        <taxon>Candidatus Acidiferrum</taxon>
    </lineage>
</organism>
<feature type="transmembrane region" description="Helical" evidence="6">
    <location>
        <begin position="52"/>
        <end position="73"/>
    </location>
</feature>
<keyword evidence="4 6" id="KW-1133">Transmembrane helix</keyword>
<evidence type="ECO:0000256" key="2">
    <source>
        <dbReference type="ARBA" id="ARBA00022475"/>
    </source>
</evidence>
<evidence type="ECO:0000313" key="9">
    <source>
        <dbReference type="Proteomes" id="UP000567293"/>
    </source>
</evidence>
<evidence type="ECO:0000256" key="1">
    <source>
        <dbReference type="ARBA" id="ARBA00004651"/>
    </source>
</evidence>
<protein>
    <submittedName>
        <fullName evidence="8">DUF4239 domain-containing protein</fullName>
    </submittedName>
</protein>
<dbReference type="GO" id="GO:0005886">
    <property type="term" value="C:plasma membrane"/>
    <property type="evidence" value="ECO:0007669"/>
    <property type="project" value="UniProtKB-SubCell"/>
</dbReference>
<feature type="transmembrane region" description="Helical" evidence="6">
    <location>
        <begin position="214"/>
        <end position="234"/>
    </location>
</feature>
<evidence type="ECO:0000313" key="8">
    <source>
        <dbReference type="EMBL" id="MBA0088017.1"/>
    </source>
</evidence>
<dbReference type="Pfam" id="PF14023">
    <property type="entry name" value="Bestrophin-like"/>
    <property type="match status" value="1"/>
</dbReference>
<keyword evidence="5 6" id="KW-0472">Membrane</keyword>
<name>A0A7V8NV76_9BACT</name>
<keyword evidence="3 6" id="KW-0812">Transmembrane</keyword>
<feature type="transmembrane region" description="Helical" evidence="6">
    <location>
        <begin position="12"/>
        <end position="31"/>
    </location>
</feature>
<evidence type="ECO:0000256" key="4">
    <source>
        <dbReference type="ARBA" id="ARBA00022989"/>
    </source>
</evidence>
<feature type="domain" description="Single Cache" evidence="7">
    <location>
        <begin position="303"/>
        <end position="389"/>
    </location>
</feature>
<proteinExistence type="predicted"/>
<comment type="caution">
    <text evidence="8">The sequence shown here is derived from an EMBL/GenBank/DDBJ whole genome shotgun (WGS) entry which is preliminary data.</text>
</comment>
<dbReference type="InterPro" id="IPR033480">
    <property type="entry name" value="sCache_2"/>
</dbReference>
<dbReference type="Gene3D" id="3.30.450.20">
    <property type="entry name" value="PAS domain"/>
    <property type="match status" value="1"/>
</dbReference>
<dbReference type="AlphaFoldDB" id="A0A7V8NV76"/>
<keyword evidence="2" id="KW-1003">Cell membrane</keyword>
<accession>A0A7V8NV76</accession>
<dbReference type="Proteomes" id="UP000567293">
    <property type="component" value="Unassembled WGS sequence"/>
</dbReference>
<comment type="subcellular location">
    <subcellularLocation>
        <location evidence="1">Cell membrane</location>
        <topology evidence="1">Multi-pass membrane protein</topology>
    </subcellularLocation>
</comment>
<evidence type="ECO:0000256" key="6">
    <source>
        <dbReference type="SAM" id="Phobius"/>
    </source>
</evidence>
<feature type="transmembrane region" description="Helical" evidence="6">
    <location>
        <begin position="189"/>
        <end position="207"/>
    </location>
</feature>